<dbReference type="PROSITE" id="PS51996">
    <property type="entry name" value="TR_MART"/>
    <property type="match status" value="1"/>
</dbReference>
<gene>
    <name evidence="11" type="ORF">XAT740_LOCUS359</name>
</gene>
<dbReference type="InterPro" id="IPR011042">
    <property type="entry name" value="6-blade_b-propeller_TolB-like"/>
</dbReference>
<evidence type="ECO:0000256" key="4">
    <source>
        <dbReference type="ARBA" id="ARBA00022695"/>
    </source>
</evidence>
<keyword evidence="2 10" id="KW-0328">Glycosyltransferase</keyword>
<dbReference type="InterPro" id="IPR001258">
    <property type="entry name" value="NHL_repeat"/>
</dbReference>
<evidence type="ECO:0000256" key="2">
    <source>
        <dbReference type="ARBA" id="ARBA00022676"/>
    </source>
</evidence>
<keyword evidence="5" id="KW-0732">Signal</keyword>
<dbReference type="Pfam" id="PF01129">
    <property type="entry name" value="ART"/>
    <property type="match status" value="1"/>
</dbReference>
<dbReference type="Gene3D" id="3.90.176.10">
    <property type="entry name" value="Toxin ADP-ribosyltransferase, Chain A, domain 1"/>
    <property type="match status" value="1"/>
</dbReference>
<evidence type="ECO:0000256" key="1">
    <source>
        <dbReference type="ARBA" id="ARBA00009558"/>
    </source>
</evidence>
<sequence>MEEAVVPERFTDVADEPEQTLIPLKGYEEYDIVSIEEALEPVHNLLYNLDAMIHTARRNSRKPKDNLTEDESAAIHLYTMQWPKQHSSLYKLLNERLRSIDREGLKPWFLYLRLFLNALYKLPSQKKTVWRGVRGNLYDQYKEDQIWWGVSSCTETMQVMEKFIGIEGIRTIFQIECFSGKMIRDHSYYKTENEIILPPGCFFRVVERCKIGKDLYMIRLREEQPSYETVPPLLDLFKTPNKGTTVRVPYILNDPHTIPWCNFKSILHKSFRTRKQVIETIAGGNRRGFDLYHLNSPQGIFIDRHDTIYVADYENNRIVVWESGEKIRRVPVGRNQEINRPTEVVVDEQSRSLIIADSGNKRVIRWSDESQEILVENIECFGLAMDKDGFIYVSDWQRNEVRRLKKGDIEERVVAGGNGKGDNKNQLDCPASLFVTDNQSIYISDSNNHRVIKWRKDAREGTIVAGGNGVGKNLNQLNNPRGLFVDHHHHIYIADNWNGRVMCWCEGDREGVVIAGNTIDDKAANYLSTPRGLSFDSKGNLYIVDLGTHRIQKLQINSSTSRTRTIINVEDSELHSSATCTV</sequence>
<keyword evidence="10" id="KW-0521">NADP</keyword>
<evidence type="ECO:0000313" key="11">
    <source>
        <dbReference type="EMBL" id="CAF0749869.1"/>
    </source>
</evidence>
<dbReference type="SUPFAM" id="SSF63829">
    <property type="entry name" value="Calcium-dependent phosphotriesterase"/>
    <property type="match status" value="1"/>
</dbReference>
<dbReference type="Gene3D" id="2.120.10.30">
    <property type="entry name" value="TolB, C-terminal domain"/>
    <property type="match status" value="1"/>
</dbReference>
<comment type="similarity">
    <text evidence="1 10">Belongs to the Arg-specific ADP-ribosyltransferase family.</text>
</comment>
<dbReference type="GO" id="GO:0106274">
    <property type="term" value="F:NAD+-protein-arginine ADP-ribosyltransferase activity"/>
    <property type="evidence" value="ECO:0007669"/>
    <property type="project" value="UniProtKB-EC"/>
</dbReference>
<comment type="catalytic activity">
    <reaction evidence="8 10">
        <text>L-arginyl-[protein] + NAD(+) = N(omega)-(ADP-D-ribosyl)-L-arginyl-[protein] + nicotinamide + H(+)</text>
        <dbReference type="Rhea" id="RHEA:19149"/>
        <dbReference type="Rhea" id="RHEA-COMP:10532"/>
        <dbReference type="Rhea" id="RHEA-COMP:15087"/>
        <dbReference type="ChEBI" id="CHEBI:15378"/>
        <dbReference type="ChEBI" id="CHEBI:17154"/>
        <dbReference type="ChEBI" id="CHEBI:29965"/>
        <dbReference type="ChEBI" id="CHEBI:57540"/>
        <dbReference type="ChEBI" id="CHEBI:142554"/>
        <dbReference type="EC" id="2.4.2.31"/>
    </reaction>
</comment>
<evidence type="ECO:0000256" key="7">
    <source>
        <dbReference type="ARBA" id="ARBA00023180"/>
    </source>
</evidence>
<dbReference type="Proteomes" id="UP000663828">
    <property type="component" value="Unassembled WGS sequence"/>
</dbReference>
<name>A0A813PE83_ADIRI</name>
<feature type="repeat" description="NHL" evidence="9">
    <location>
        <begin position="286"/>
        <end position="324"/>
    </location>
</feature>
<feature type="repeat" description="NHL" evidence="9">
    <location>
        <begin position="420"/>
        <end position="457"/>
    </location>
</feature>
<comment type="caution">
    <text evidence="11">The sequence shown here is derived from an EMBL/GenBank/DDBJ whole genome shotgun (WGS) entry which is preliminary data.</text>
</comment>
<proteinExistence type="inferred from homology"/>
<keyword evidence="12" id="KW-1185">Reference proteome</keyword>
<reference evidence="11" key="1">
    <citation type="submission" date="2021-02" db="EMBL/GenBank/DDBJ databases">
        <authorList>
            <person name="Nowell W R."/>
        </authorList>
    </citation>
    <scope>NUCLEOTIDE SEQUENCE</scope>
</reference>
<keyword evidence="3 10" id="KW-0808">Transferase</keyword>
<dbReference type="PROSITE" id="PS51125">
    <property type="entry name" value="NHL"/>
    <property type="match status" value="2"/>
</dbReference>
<evidence type="ECO:0000256" key="9">
    <source>
        <dbReference type="PROSITE-ProRule" id="PRU00504"/>
    </source>
</evidence>
<dbReference type="Pfam" id="PF01436">
    <property type="entry name" value="NHL"/>
    <property type="match status" value="2"/>
</dbReference>
<evidence type="ECO:0000256" key="10">
    <source>
        <dbReference type="RuleBase" id="RU361228"/>
    </source>
</evidence>
<dbReference type="SUPFAM" id="SSF56399">
    <property type="entry name" value="ADP-ribosylation"/>
    <property type="match status" value="1"/>
</dbReference>
<dbReference type="Gene3D" id="2.40.10.500">
    <property type="match status" value="1"/>
</dbReference>
<accession>A0A813PE83</accession>
<keyword evidence="4" id="KW-0548">Nucleotidyltransferase</keyword>
<dbReference type="EC" id="2.4.2.31" evidence="10"/>
<evidence type="ECO:0000313" key="12">
    <source>
        <dbReference type="Proteomes" id="UP000663828"/>
    </source>
</evidence>
<dbReference type="GO" id="GO:0016779">
    <property type="term" value="F:nucleotidyltransferase activity"/>
    <property type="evidence" value="ECO:0007669"/>
    <property type="project" value="UniProtKB-KW"/>
</dbReference>
<dbReference type="EMBL" id="CAJNOR010000010">
    <property type="protein sequence ID" value="CAF0749869.1"/>
    <property type="molecule type" value="Genomic_DNA"/>
</dbReference>
<keyword evidence="7" id="KW-0325">Glycoprotein</keyword>
<evidence type="ECO:0000256" key="6">
    <source>
        <dbReference type="ARBA" id="ARBA00022737"/>
    </source>
</evidence>
<dbReference type="PANTHER" id="PTHR10680:SF14">
    <property type="entry name" value="PEPTIDYL-GLYCINE ALPHA-AMIDATING MONOOXYGENASE"/>
    <property type="match status" value="1"/>
</dbReference>
<evidence type="ECO:0000256" key="3">
    <source>
        <dbReference type="ARBA" id="ARBA00022679"/>
    </source>
</evidence>
<protein>
    <recommendedName>
        <fullName evidence="10">NAD(P)(+)--arginine ADP-ribosyltransferase</fullName>
        <ecNumber evidence="10">2.4.2.31</ecNumber>
    </recommendedName>
    <alternativeName>
        <fullName evidence="10">Mono(ADP-ribosyl)transferase</fullName>
    </alternativeName>
</protein>
<keyword evidence="10" id="KW-0520">NAD</keyword>
<dbReference type="CDD" id="cd05819">
    <property type="entry name" value="NHL"/>
    <property type="match status" value="1"/>
</dbReference>
<keyword evidence="6" id="KW-0677">Repeat</keyword>
<dbReference type="AlphaFoldDB" id="A0A813PE83"/>
<evidence type="ECO:0000256" key="8">
    <source>
        <dbReference type="ARBA" id="ARBA00047597"/>
    </source>
</evidence>
<dbReference type="PANTHER" id="PTHR10680">
    <property type="entry name" value="PEPTIDYL-GLYCINE ALPHA-AMIDATING MONOOXYGENASE"/>
    <property type="match status" value="1"/>
</dbReference>
<dbReference type="InterPro" id="IPR000768">
    <property type="entry name" value="ART"/>
</dbReference>
<evidence type="ECO:0000256" key="5">
    <source>
        <dbReference type="ARBA" id="ARBA00022729"/>
    </source>
</evidence>
<organism evidence="11 12">
    <name type="scientific">Adineta ricciae</name>
    <name type="common">Rotifer</name>
    <dbReference type="NCBI Taxonomy" id="249248"/>
    <lineage>
        <taxon>Eukaryota</taxon>
        <taxon>Metazoa</taxon>
        <taxon>Spiralia</taxon>
        <taxon>Gnathifera</taxon>
        <taxon>Rotifera</taxon>
        <taxon>Eurotatoria</taxon>
        <taxon>Bdelloidea</taxon>
        <taxon>Adinetida</taxon>
        <taxon>Adinetidae</taxon>
        <taxon>Adineta</taxon>
    </lineage>
</organism>